<dbReference type="AlphaFoldDB" id="A0A085N4K5"/>
<reference evidence="2 3" key="1">
    <citation type="journal article" date="2014" name="Nat. Genet.">
        <title>Genome and transcriptome of the porcine whipworm Trichuris suis.</title>
        <authorList>
            <person name="Jex A.R."/>
            <person name="Nejsum P."/>
            <person name="Schwarz E.M."/>
            <person name="Hu L."/>
            <person name="Young N.D."/>
            <person name="Hall R.S."/>
            <person name="Korhonen P.K."/>
            <person name="Liao S."/>
            <person name="Thamsborg S."/>
            <person name="Xia J."/>
            <person name="Xu P."/>
            <person name="Wang S."/>
            <person name="Scheerlinck J.P."/>
            <person name="Hofmann A."/>
            <person name="Sternberg P.W."/>
            <person name="Wang J."/>
            <person name="Gasser R.B."/>
        </authorList>
    </citation>
    <scope>NUCLEOTIDE SEQUENCE [LARGE SCALE GENOMIC DNA]</scope>
    <source>
        <strain evidence="2">DCEP-RM93F</strain>
        <strain evidence="1">DCEP-RM93M</strain>
    </source>
</reference>
<evidence type="ECO:0000313" key="3">
    <source>
        <dbReference type="Proteomes" id="UP000030764"/>
    </source>
</evidence>
<name>A0A085N4K5_9BILA</name>
<gene>
    <name evidence="1" type="ORF">M513_04367</name>
    <name evidence="2" type="ORF">M514_04367</name>
</gene>
<proteinExistence type="predicted"/>
<sequence>MDILAVDHLSHGHFCPAPFVSKTFDADLLVVEILSWTNYLSMNRFGASHLFSKWLGFHDHPFFFSVNPNRKKNQSEEIV</sequence>
<evidence type="ECO:0000313" key="2">
    <source>
        <dbReference type="EMBL" id="KFD64401.1"/>
    </source>
</evidence>
<dbReference type="EMBL" id="KL363205">
    <property type="protein sequence ID" value="KFD54667.1"/>
    <property type="molecule type" value="Genomic_DNA"/>
</dbReference>
<dbReference type="EMBL" id="KL367556">
    <property type="protein sequence ID" value="KFD64401.1"/>
    <property type="molecule type" value="Genomic_DNA"/>
</dbReference>
<keyword evidence="3" id="KW-1185">Reference proteome</keyword>
<protein>
    <submittedName>
        <fullName evidence="2">Uncharacterized protein</fullName>
    </submittedName>
</protein>
<organism evidence="2">
    <name type="scientific">Trichuris suis</name>
    <name type="common">pig whipworm</name>
    <dbReference type="NCBI Taxonomy" id="68888"/>
    <lineage>
        <taxon>Eukaryota</taxon>
        <taxon>Metazoa</taxon>
        <taxon>Ecdysozoa</taxon>
        <taxon>Nematoda</taxon>
        <taxon>Enoplea</taxon>
        <taxon>Dorylaimia</taxon>
        <taxon>Trichinellida</taxon>
        <taxon>Trichuridae</taxon>
        <taxon>Trichuris</taxon>
    </lineage>
</organism>
<accession>A0A085N4K5</accession>
<dbReference type="Proteomes" id="UP000030764">
    <property type="component" value="Unassembled WGS sequence"/>
</dbReference>
<evidence type="ECO:0000313" key="1">
    <source>
        <dbReference type="EMBL" id="KFD54667.1"/>
    </source>
</evidence>
<dbReference type="Proteomes" id="UP000030758">
    <property type="component" value="Unassembled WGS sequence"/>
</dbReference>